<evidence type="ECO:0000256" key="3">
    <source>
        <dbReference type="ARBA" id="ARBA00022898"/>
    </source>
</evidence>
<evidence type="ECO:0000256" key="1">
    <source>
        <dbReference type="ARBA" id="ARBA00001933"/>
    </source>
</evidence>
<protein>
    <submittedName>
        <fullName evidence="7">Aminotransferase</fullName>
    </submittedName>
</protein>
<dbReference type="Pfam" id="PF00266">
    <property type="entry name" value="Aminotran_5"/>
    <property type="match status" value="1"/>
</dbReference>
<evidence type="ECO:0000259" key="6">
    <source>
        <dbReference type="Pfam" id="PF00266"/>
    </source>
</evidence>
<evidence type="ECO:0000256" key="5">
    <source>
        <dbReference type="RuleBase" id="RU004504"/>
    </source>
</evidence>
<keyword evidence="7" id="KW-0808">Transferase</keyword>
<reference evidence="7 8" key="1">
    <citation type="submission" date="2019-07" db="EMBL/GenBank/DDBJ databases">
        <title>Whole genome shotgun sequence of Vibrio superstes NBRC 103154.</title>
        <authorList>
            <person name="Hosoyama A."/>
            <person name="Uohara A."/>
            <person name="Ohji S."/>
            <person name="Ichikawa N."/>
        </authorList>
    </citation>
    <scope>NUCLEOTIDE SEQUENCE [LARGE SCALE GENOMIC DNA]</scope>
    <source>
        <strain evidence="7 8">NBRC 103154</strain>
    </source>
</reference>
<dbReference type="PROSITE" id="PS00595">
    <property type="entry name" value="AA_TRANSFER_CLASS_5"/>
    <property type="match status" value="1"/>
</dbReference>
<dbReference type="InterPro" id="IPR006311">
    <property type="entry name" value="TAT_signal"/>
</dbReference>
<dbReference type="GO" id="GO:0008483">
    <property type="term" value="F:transaminase activity"/>
    <property type="evidence" value="ECO:0007669"/>
    <property type="project" value="UniProtKB-KW"/>
</dbReference>
<name>A0A511QR35_9VIBR</name>
<sequence>MSETTSKFNRRDFLKGGAGVAVAGLGSTLFSTNALAKKPSFSGNNGSSDKNFWKQVKKEFILDKKSVYMNVGTTGSMPESVLQTFTENNEIVAKYPWDMQEKFGGWPYVSEMVADIAPGFGADENEIVLSRNTTDGMISVISGLDFQEGDIVITTHHEHIGGTSPLFVATERCGAKVVEIEIPVYTGEKELTKQDYVDVFADAIAKHNVNGNVRLIMFSHIPYKTGTLLPAKEICALARDNGIPTLVDAAHTIGMMNIDLHDMDCDFYAGSGHKWQCGPGATGILYIRQEAERLLRFWPSDRRPFYLVNSSLGEDRYSLYGITMRMQYVGNDHYPAKQALTDSCKLWDEIGRDKIEERVLDLSALCKAELAKQLSDGRFYCPPNRELSSGLTAFDPFDGEAGNEESHGARLTEFRDRLREDYGYIIRTTNFPLHLGDTTDTYALRISTHLFHDEDDVKGLVDAMAHLAKRMS</sequence>
<dbReference type="InterPro" id="IPR015424">
    <property type="entry name" value="PyrdxlP-dep_Trfase"/>
</dbReference>
<keyword evidence="2" id="KW-0732">Signal</keyword>
<dbReference type="InterPro" id="IPR015421">
    <property type="entry name" value="PyrdxlP-dep_Trfase_major"/>
</dbReference>
<feature type="domain" description="Aminotransferase class V" evidence="6">
    <location>
        <begin position="110"/>
        <end position="394"/>
    </location>
</feature>
<keyword evidence="7" id="KW-0032">Aminotransferase</keyword>
<dbReference type="PANTHER" id="PTHR43092:SF6">
    <property type="entry name" value="BLR1280 PROTEIN"/>
    <property type="match status" value="1"/>
</dbReference>
<dbReference type="PROSITE" id="PS51318">
    <property type="entry name" value="TAT"/>
    <property type="match status" value="1"/>
</dbReference>
<dbReference type="Gene3D" id="3.90.1150.10">
    <property type="entry name" value="Aspartate Aminotransferase, domain 1"/>
    <property type="match status" value="1"/>
</dbReference>
<dbReference type="InterPro" id="IPR020578">
    <property type="entry name" value="Aminotrans_V_PyrdxlP_BS"/>
</dbReference>
<keyword evidence="3" id="KW-0663">Pyridoxal phosphate</keyword>
<dbReference type="InterPro" id="IPR019546">
    <property type="entry name" value="TAT_signal_bac_arc"/>
</dbReference>
<comment type="cofactor">
    <cofactor evidence="1 5">
        <name>pyridoxal 5'-phosphate</name>
        <dbReference type="ChEBI" id="CHEBI:597326"/>
    </cofactor>
</comment>
<keyword evidence="8" id="KW-1185">Reference proteome</keyword>
<evidence type="ECO:0000256" key="2">
    <source>
        <dbReference type="ARBA" id="ARBA00022729"/>
    </source>
</evidence>
<organism evidence="7 8">
    <name type="scientific">Vibrio superstes NBRC 103154</name>
    <dbReference type="NCBI Taxonomy" id="1219062"/>
    <lineage>
        <taxon>Bacteria</taxon>
        <taxon>Pseudomonadati</taxon>
        <taxon>Pseudomonadota</taxon>
        <taxon>Gammaproteobacteria</taxon>
        <taxon>Vibrionales</taxon>
        <taxon>Vibrionaceae</taxon>
        <taxon>Vibrio</taxon>
    </lineage>
</organism>
<evidence type="ECO:0000256" key="4">
    <source>
        <dbReference type="RuleBase" id="RU004075"/>
    </source>
</evidence>
<dbReference type="EMBL" id="BJXK01000007">
    <property type="protein sequence ID" value="GEM79783.1"/>
    <property type="molecule type" value="Genomic_DNA"/>
</dbReference>
<dbReference type="AlphaFoldDB" id="A0A511QR35"/>
<proteinExistence type="inferred from homology"/>
<dbReference type="NCBIfam" id="TIGR01409">
    <property type="entry name" value="TAT_signal_seq"/>
    <property type="match status" value="1"/>
</dbReference>
<dbReference type="InterPro" id="IPR015422">
    <property type="entry name" value="PyrdxlP-dep_Trfase_small"/>
</dbReference>
<accession>A0A511QR35</accession>
<dbReference type="OrthoDB" id="9764293at2"/>
<comment type="similarity">
    <text evidence="4">Belongs to the class-V pyridoxal-phosphate-dependent aminotransferase family.</text>
</comment>
<dbReference type="Pfam" id="PF10518">
    <property type="entry name" value="TAT_signal"/>
    <property type="match status" value="1"/>
</dbReference>
<dbReference type="SUPFAM" id="SSF53383">
    <property type="entry name" value="PLP-dependent transferases"/>
    <property type="match status" value="1"/>
</dbReference>
<dbReference type="RefSeq" id="WP_119009962.1">
    <property type="nucleotide sequence ID" value="NZ_BJXK01000007.1"/>
</dbReference>
<dbReference type="PANTHER" id="PTHR43092">
    <property type="entry name" value="L-CYSTEINE DESULFHYDRASE"/>
    <property type="match status" value="1"/>
</dbReference>
<dbReference type="Gene3D" id="3.40.640.10">
    <property type="entry name" value="Type I PLP-dependent aspartate aminotransferase-like (Major domain)"/>
    <property type="match status" value="1"/>
</dbReference>
<comment type="caution">
    <text evidence="7">The sequence shown here is derived from an EMBL/GenBank/DDBJ whole genome shotgun (WGS) entry which is preliminary data.</text>
</comment>
<dbReference type="Proteomes" id="UP000321113">
    <property type="component" value="Unassembled WGS sequence"/>
</dbReference>
<evidence type="ECO:0000313" key="7">
    <source>
        <dbReference type="EMBL" id="GEM79783.1"/>
    </source>
</evidence>
<evidence type="ECO:0000313" key="8">
    <source>
        <dbReference type="Proteomes" id="UP000321113"/>
    </source>
</evidence>
<gene>
    <name evidence="7" type="ORF">VSU01S_20280</name>
</gene>
<dbReference type="InterPro" id="IPR000192">
    <property type="entry name" value="Aminotrans_V_dom"/>
</dbReference>